<organism evidence="2 3">
    <name type="scientific">Candidatus Buchananbacteria bacterium RBG_13_36_9</name>
    <dbReference type="NCBI Taxonomy" id="1797530"/>
    <lineage>
        <taxon>Bacteria</taxon>
        <taxon>Candidatus Buchananiibacteriota</taxon>
    </lineage>
</organism>
<name>A0A1G1XN04_9BACT</name>
<accession>A0A1G1XN04</accession>
<evidence type="ECO:0000256" key="1">
    <source>
        <dbReference type="SAM" id="MobiDB-lite"/>
    </source>
</evidence>
<dbReference type="AlphaFoldDB" id="A0A1G1XN04"/>
<gene>
    <name evidence="2" type="ORF">A2Y82_00220</name>
</gene>
<dbReference type="EMBL" id="MHHZ01000019">
    <property type="protein sequence ID" value="OGY41398.1"/>
    <property type="molecule type" value="Genomic_DNA"/>
</dbReference>
<feature type="region of interest" description="Disordered" evidence="1">
    <location>
        <begin position="115"/>
        <end position="149"/>
    </location>
</feature>
<evidence type="ECO:0000313" key="2">
    <source>
        <dbReference type="EMBL" id="OGY41398.1"/>
    </source>
</evidence>
<comment type="caution">
    <text evidence="2">The sequence shown here is derived from an EMBL/GenBank/DDBJ whole genome shotgun (WGS) entry which is preliminary data.</text>
</comment>
<sequence length="149" mass="16853">MFGDPSPGDIWVQLAQIIKTDGDKYEVALSNENGGFDNSSQKISKELFHTYYFSNPLDPQNYLKKVQIIEIHDEDASMLIADLDLNNNQLKTRKLGQKAFKKSFHLDQVLAMTTELKNPEPLAQAEKNPATQNLEPDEEAIIDLDEDSN</sequence>
<protein>
    <submittedName>
        <fullName evidence="2">Uncharacterized protein</fullName>
    </submittedName>
</protein>
<proteinExistence type="predicted"/>
<dbReference type="Proteomes" id="UP000176498">
    <property type="component" value="Unassembled WGS sequence"/>
</dbReference>
<evidence type="ECO:0000313" key="3">
    <source>
        <dbReference type="Proteomes" id="UP000176498"/>
    </source>
</evidence>
<reference evidence="2 3" key="1">
    <citation type="journal article" date="2016" name="Nat. Commun.">
        <title>Thousands of microbial genomes shed light on interconnected biogeochemical processes in an aquifer system.</title>
        <authorList>
            <person name="Anantharaman K."/>
            <person name="Brown C.T."/>
            <person name="Hug L.A."/>
            <person name="Sharon I."/>
            <person name="Castelle C.J."/>
            <person name="Probst A.J."/>
            <person name="Thomas B.C."/>
            <person name="Singh A."/>
            <person name="Wilkins M.J."/>
            <person name="Karaoz U."/>
            <person name="Brodie E.L."/>
            <person name="Williams K.H."/>
            <person name="Hubbard S.S."/>
            <person name="Banfield J.F."/>
        </authorList>
    </citation>
    <scope>NUCLEOTIDE SEQUENCE [LARGE SCALE GENOMIC DNA]</scope>
</reference>
<feature type="compositionally biased region" description="Acidic residues" evidence="1">
    <location>
        <begin position="135"/>
        <end position="149"/>
    </location>
</feature>